<dbReference type="SUPFAM" id="SSF89562">
    <property type="entry name" value="RraA-like"/>
    <property type="match status" value="1"/>
</dbReference>
<evidence type="ECO:0000256" key="5">
    <source>
        <dbReference type="ARBA" id="ARBA00012213"/>
    </source>
</evidence>
<evidence type="ECO:0000256" key="10">
    <source>
        <dbReference type="ARBA" id="ARBA00030169"/>
    </source>
</evidence>
<dbReference type="EC" id="4.1.1.112" evidence="6"/>
<dbReference type="PANTHER" id="PTHR33254:SF4">
    <property type="entry name" value="4-HYDROXY-4-METHYL-2-OXOGLUTARATE ALDOLASE 3-RELATED"/>
    <property type="match status" value="1"/>
</dbReference>
<dbReference type="Pfam" id="PF03737">
    <property type="entry name" value="RraA-like"/>
    <property type="match status" value="1"/>
</dbReference>
<comment type="function">
    <text evidence="8">Catalyzes the aldol cleavage of 4-hydroxy-4-methyl-2-oxoglutarate (HMG) into 2 molecules of pyruvate. Also contains a secondary oxaloacetate (OAA) decarboxylase activity due to the common pyruvate enolate transition state formed following C-C bond cleavage in the retro-aldol and decarboxylation reactions.</text>
</comment>
<reference evidence="15" key="2">
    <citation type="submission" date="2020-09" db="EMBL/GenBank/DDBJ databases">
        <authorList>
            <person name="Sun Q."/>
            <person name="Zhou Y."/>
        </authorList>
    </citation>
    <scope>NUCLEOTIDE SEQUENCE</scope>
    <source>
        <strain evidence="15">CGMCC 1.12785</strain>
    </source>
</reference>
<evidence type="ECO:0000256" key="14">
    <source>
        <dbReference type="SAM" id="MobiDB-lite"/>
    </source>
</evidence>
<feature type="binding site" evidence="13">
    <location>
        <position position="108"/>
    </location>
    <ligand>
        <name>substrate</name>
    </ligand>
</feature>
<evidence type="ECO:0000256" key="12">
    <source>
        <dbReference type="ARBA" id="ARBA00047973"/>
    </source>
</evidence>
<feature type="binding site" evidence="13">
    <location>
        <position position="109"/>
    </location>
    <ligand>
        <name>Mg(2+)</name>
        <dbReference type="ChEBI" id="CHEBI:18420"/>
    </ligand>
</feature>
<evidence type="ECO:0000256" key="9">
    <source>
        <dbReference type="ARBA" id="ARBA00029596"/>
    </source>
</evidence>
<dbReference type="GO" id="GO:0008168">
    <property type="term" value="F:methyltransferase activity"/>
    <property type="evidence" value="ECO:0007669"/>
    <property type="project" value="UniProtKB-KW"/>
</dbReference>
<evidence type="ECO:0000256" key="7">
    <source>
        <dbReference type="ARBA" id="ARBA00016549"/>
    </source>
</evidence>
<comment type="caution">
    <text evidence="15">The sequence shown here is derived from an EMBL/GenBank/DDBJ whole genome shotgun (WGS) entry which is preliminary data.</text>
</comment>
<accession>A0A8J2TXL4</accession>
<dbReference type="GO" id="GO:0046872">
    <property type="term" value="F:metal ion binding"/>
    <property type="evidence" value="ECO:0007669"/>
    <property type="project" value="UniProtKB-KW"/>
</dbReference>
<keyword evidence="16" id="KW-1185">Reference proteome</keyword>
<evidence type="ECO:0000256" key="13">
    <source>
        <dbReference type="PIRSR" id="PIRSR605493-1"/>
    </source>
</evidence>
<comment type="catalytic activity">
    <reaction evidence="12">
        <text>oxaloacetate + H(+) = pyruvate + CO2</text>
        <dbReference type="Rhea" id="RHEA:15641"/>
        <dbReference type="ChEBI" id="CHEBI:15361"/>
        <dbReference type="ChEBI" id="CHEBI:15378"/>
        <dbReference type="ChEBI" id="CHEBI:16452"/>
        <dbReference type="ChEBI" id="CHEBI:16526"/>
        <dbReference type="EC" id="4.1.1.112"/>
    </reaction>
</comment>
<keyword evidence="15" id="KW-0808">Transferase</keyword>
<dbReference type="EC" id="4.1.3.17" evidence="5"/>
<evidence type="ECO:0000256" key="8">
    <source>
        <dbReference type="ARBA" id="ARBA00025046"/>
    </source>
</evidence>
<organism evidence="15 16">
    <name type="scientific">Sediminivirga luteola</name>
    <dbReference type="NCBI Taxonomy" id="1774748"/>
    <lineage>
        <taxon>Bacteria</taxon>
        <taxon>Bacillati</taxon>
        <taxon>Actinomycetota</taxon>
        <taxon>Actinomycetes</taxon>
        <taxon>Micrococcales</taxon>
        <taxon>Brevibacteriaceae</taxon>
        <taxon>Sediminivirga</taxon>
    </lineage>
</organism>
<dbReference type="Gene3D" id="3.50.30.40">
    <property type="entry name" value="Ribonuclease E inhibitor RraA/RraA-like"/>
    <property type="match status" value="1"/>
</dbReference>
<sequence length="197" mass="20838">MNADAALRERFAGVSVSHLGDVMDRLNVVDGRIRPIWPGCRLAGRAVTVLTAGGDNRAIHEIIPALKDGDVLVVNGQGVTHRALIGELIAERAQRRGCAGFVLDAAVRDADEIAGLRFPVYARGVIPAGPYRNGPGRSGVPVALGGVVVRPGDWVIGDSDGLAVVPQEEAEDIVAKAESKRDTELQQQDDIRAGRIV</sequence>
<dbReference type="GO" id="GO:0032259">
    <property type="term" value="P:methylation"/>
    <property type="evidence" value="ECO:0007669"/>
    <property type="project" value="UniProtKB-KW"/>
</dbReference>
<dbReference type="Proteomes" id="UP000616114">
    <property type="component" value="Unassembled WGS sequence"/>
</dbReference>
<comment type="similarity">
    <text evidence="3">Belongs to the class II aldolase/RraA-like family.</text>
</comment>
<dbReference type="AlphaFoldDB" id="A0A8J2TXL4"/>
<comment type="cofactor">
    <cofactor evidence="2">
        <name>a divalent metal cation</name>
        <dbReference type="ChEBI" id="CHEBI:60240"/>
    </cofactor>
</comment>
<proteinExistence type="inferred from homology"/>
<dbReference type="EMBL" id="BMFY01000005">
    <property type="protein sequence ID" value="GGA12179.1"/>
    <property type="molecule type" value="Genomic_DNA"/>
</dbReference>
<keyword evidence="15" id="KW-0489">Methyltransferase</keyword>
<evidence type="ECO:0000256" key="3">
    <source>
        <dbReference type="ARBA" id="ARBA00008621"/>
    </source>
</evidence>
<name>A0A8J2TXL4_9MICO</name>
<evidence type="ECO:0000313" key="15">
    <source>
        <dbReference type="EMBL" id="GGA12179.1"/>
    </source>
</evidence>
<evidence type="ECO:0000256" key="6">
    <source>
        <dbReference type="ARBA" id="ARBA00012947"/>
    </source>
</evidence>
<protein>
    <recommendedName>
        <fullName evidence="7">Putative 4-hydroxy-4-methyl-2-oxoglutarate aldolase</fullName>
        <ecNumber evidence="6">4.1.1.112</ecNumber>
        <ecNumber evidence="5">4.1.3.17</ecNumber>
    </recommendedName>
    <alternativeName>
        <fullName evidence="11">Oxaloacetate decarboxylase</fullName>
    </alternativeName>
    <alternativeName>
        <fullName evidence="9">Regulator of ribonuclease activity homolog</fullName>
    </alternativeName>
    <alternativeName>
        <fullName evidence="10">RraA-like protein</fullName>
    </alternativeName>
</protein>
<gene>
    <name evidence="15" type="ORF">GCM10011333_13750</name>
</gene>
<dbReference type="InterPro" id="IPR005493">
    <property type="entry name" value="RraA/RraA-like"/>
</dbReference>
<evidence type="ECO:0000256" key="4">
    <source>
        <dbReference type="ARBA" id="ARBA00011233"/>
    </source>
</evidence>
<comment type="cofactor">
    <cofactor evidence="13">
        <name>Mg(2+)</name>
        <dbReference type="ChEBI" id="CHEBI:18420"/>
    </cofactor>
</comment>
<keyword evidence="13" id="KW-0460">Magnesium</keyword>
<dbReference type="InterPro" id="IPR036704">
    <property type="entry name" value="RraA/RraA-like_sf"/>
</dbReference>
<dbReference type="PANTHER" id="PTHR33254">
    <property type="entry name" value="4-HYDROXY-4-METHYL-2-OXOGLUTARATE ALDOLASE 3-RELATED"/>
    <property type="match status" value="1"/>
</dbReference>
<dbReference type="CDD" id="cd16841">
    <property type="entry name" value="RraA_family"/>
    <property type="match status" value="1"/>
</dbReference>
<feature type="region of interest" description="Disordered" evidence="14">
    <location>
        <begin position="176"/>
        <end position="197"/>
    </location>
</feature>
<reference evidence="15" key="1">
    <citation type="journal article" date="2014" name="Int. J. Syst. Evol. Microbiol.">
        <title>Complete genome sequence of Corynebacterium casei LMG S-19264T (=DSM 44701T), isolated from a smear-ripened cheese.</title>
        <authorList>
            <consortium name="US DOE Joint Genome Institute (JGI-PGF)"/>
            <person name="Walter F."/>
            <person name="Albersmeier A."/>
            <person name="Kalinowski J."/>
            <person name="Ruckert C."/>
        </authorList>
    </citation>
    <scope>NUCLEOTIDE SEQUENCE</scope>
    <source>
        <strain evidence="15">CGMCC 1.12785</strain>
    </source>
</reference>
<keyword evidence="13" id="KW-0479">Metal-binding</keyword>
<evidence type="ECO:0000256" key="11">
    <source>
        <dbReference type="ARBA" id="ARBA00032305"/>
    </source>
</evidence>
<dbReference type="GO" id="GO:0008948">
    <property type="term" value="F:oxaloacetate decarboxylase activity"/>
    <property type="evidence" value="ECO:0007669"/>
    <property type="project" value="UniProtKB-EC"/>
</dbReference>
<evidence type="ECO:0000256" key="1">
    <source>
        <dbReference type="ARBA" id="ARBA00001342"/>
    </source>
</evidence>
<evidence type="ECO:0000256" key="2">
    <source>
        <dbReference type="ARBA" id="ARBA00001968"/>
    </source>
</evidence>
<comment type="subunit">
    <text evidence="4">Homotrimer.</text>
</comment>
<evidence type="ECO:0000313" key="16">
    <source>
        <dbReference type="Proteomes" id="UP000616114"/>
    </source>
</evidence>
<feature type="binding site" evidence="13">
    <location>
        <begin position="86"/>
        <end position="89"/>
    </location>
    <ligand>
        <name>substrate</name>
    </ligand>
</feature>
<dbReference type="GO" id="GO:0047443">
    <property type="term" value="F:4-hydroxy-4-methyl-2-oxoglutarate aldolase activity"/>
    <property type="evidence" value="ECO:0007669"/>
    <property type="project" value="UniProtKB-EC"/>
</dbReference>
<comment type="catalytic activity">
    <reaction evidence="1">
        <text>4-hydroxy-4-methyl-2-oxoglutarate = 2 pyruvate</text>
        <dbReference type="Rhea" id="RHEA:22748"/>
        <dbReference type="ChEBI" id="CHEBI:15361"/>
        <dbReference type="ChEBI" id="CHEBI:58276"/>
        <dbReference type="EC" id="4.1.3.17"/>
    </reaction>
</comment>